<reference evidence="4 5" key="1">
    <citation type="submission" date="2018-12" db="EMBL/GenBank/DDBJ databases">
        <title>Corynebacterium sanguinis sp. nov., a clinically-associated and environmental corynebacterium.</title>
        <authorList>
            <person name="Gonzales-Siles L."/>
            <person name="Jaen-Luchoro D."/>
            <person name="Cardew S."/>
            <person name="Inganas E."/>
            <person name="Ohlen M."/>
            <person name="Jensie-Markopolous S."/>
            <person name="Pinyeiro-Iglesias B."/>
            <person name="Molin K."/>
            <person name="Skovbjerg S."/>
            <person name="Svensson-Stadler L."/>
            <person name="Funke G."/>
            <person name="Moore E.R.B."/>
        </authorList>
    </citation>
    <scope>NUCLEOTIDE SEQUENCE [LARGE SCALE GENOMIC DNA]</scope>
    <source>
        <strain evidence="4 5">58734</strain>
    </source>
</reference>
<gene>
    <name evidence="4" type="ORF">EKI59_05875</name>
    <name evidence="3" type="ORF">H0H28_01830</name>
</gene>
<dbReference type="InterPro" id="IPR002562">
    <property type="entry name" value="3'-5'_exonuclease_dom"/>
</dbReference>
<dbReference type="GO" id="GO:0000166">
    <property type="term" value="F:nucleotide binding"/>
    <property type="evidence" value="ECO:0007669"/>
    <property type="project" value="InterPro"/>
</dbReference>
<dbReference type="InterPro" id="IPR036397">
    <property type="entry name" value="RNaseH_sf"/>
</dbReference>
<dbReference type="CDD" id="cd06142">
    <property type="entry name" value="RNaseD_exo"/>
    <property type="match status" value="1"/>
</dbReference>
<dbReference type="InterPro" id="IPR012337">
    <property type="entry name" value="RNaseH-like_sf"/>
</dbReference>
<dbReference type="InterPro" id="IPR010997">
    <property type="entry name" value="HRDC-like_sf"/>
</dbReference>
<dbReference type="SMART" id="SM00474">
    <property type="entry name" value="35EXOc"/>
    <property type="match status" value="1"/>
</dbReference>
<dbReference type="Gene3D" id="1.10.150.80">
    <property type="entry name" value="HRDC domain"/>
    <property type="match status" value="2"/>
</dbReference>
<evidence type="ECO:0000313" key="6">
    <source>
        <dbReference type="Proteomes" id="UP000580709"/>
    </source>
</evidence>
<dbReference type="Pfam" id="PF18305">
    <property type="entry name" value="DNA_pol_A_exoN"/>
    <property type="match status" value="1"/>
</dbReference>
<dbReference type="EMBL" id="JACEOR010000072">
    <property type="protein sequence ID" value="MBA4504089.1"/>
    <property type="molecule type" value="Genomic_DNA"/>
</dbReference>
<dbReference type="Proteomes" id="UP000580709">
    <property type="component" value="Unassembled WGS sequence"/>
</dbReference>
<feature type="region of interest" description="Disordered" evidence="1">
    <location>
        <begin position="285"/>
        <end position="307"/>
    </location>
</feature>
<dbReference type="PANTHER" id="PTHR47649:SF1">
    <property type="entry name" value="RIBONUCLEASE D"/>
    <property type="match status" value="1"/>
</dbReference>
<dbReference type="Proteomes" id="UP000336646">
    <property type="component" value="Unassembled WGS sequence"/>
</dbReference>
<comment type="caution">
    <text evidence="4">The sequence shown here is derived from an EMBL/GenBank/DDBJ whole genome shotgun (WGS) entry which is preliminary data.</text>
</comment>
<evidence type="ECO:0000313" key="3">
    <source>
        <dbReference type="EMBL" id="MBA4504089.1"/>
    </source>
</evidence>
<dbReference type="InterPro" id="IPR044876">
    <property type="entry name" value="HRDC_dom_sf"/>
</dbReference>
<reference evidence="3 6" key="2">
    <citation type="submission" date="2020-07" db="EMBL/GenBank/DDBJ databases">
        <authorList>
            <person name="Khare M."/>
        </authorList>
    </citation>
    <scope>NUCLEOTIDE SEQUENCE [LARGE SCALE GENOMIC DNA]</scope>
    <source>
        <strain evidence="3 6">P8776</strain>
    </source>
</reference>
<dbReference type="SUPFAM" id="SSF53098">
    <property type="entry name" value="Ribonuclease H-like"/>
    <property type="match status" value="1"/>
</dbReference>
<evidence type="ECO:0000259" key="2">
    <source>
        <dbReference type="PROSITE" id="PS50967"/>
    </source>
</evidence>
<sequence length="389" mass="42388">MSFELIDAPAAFHRAAAQLADGRGPYAIDTERASSFRYDDRAFLVQIHRRGAGTFLFAPEGHRDALHEALAPVIGGADWILHAAGEDLPSLAELGLHPGALFDTELASRLAGFERPNLAAMVYEFTGVALEKGHGREDWSATPLPYEWQAYAADDVVYLNALVEALAEVLDAAGKLEAAEQEFEHVRNTPAPTPKTWRDIKGISALPTGLSLHLARTLWDYRDARGRATDTSPHALLGSKVILNIAKNPPRTPNELGRVRGFPARRRGAIEEWYAVVECACADSPTLWPEPDRDNEDPPSKSRWQRHHPESWARLVAARDAVAQLARDIEVAPELLVQPAMLRSVVWAGVPADTDCVARALLASGARPWQVDAASAAIARGLHTTDAQA</sequence>
<dbReference type="PANTHER" id="PTHR47649">
    <property type="entry name" value="RIBONUCLEASE D"/>
    <property type="match status" value="1"/>
</dbReference>
<dbReference type="InterPro" id="IPR002121">
    <property type="entry name" value="HRDC_dom"/>
</dbReference>
<feature type="domain" description="HRDC" evidence="2">
    <location>
        <begin position="208"/>
        <end position="287"/>
    </location>
</feature>
<dbReference type="EMBL" id="RXIR01000010">
    <property type="protein sequence ID" value="TVS28663.1"/>
    <property type="molecule type" value="Genomic_DNA"/>
</dbReference>
<dbReference type="GO" id="GO:0003676">
    <property type="term" value="F:nucleic acid binding"/>
    <property type="evidence" value="ECO:0007669"/>
    <property type="project" value="InterPro"/>
</dbReference>
<dbReference type="InterPro" id="IPR041605">
    <property type="entry name" value="Exo_C"/>
</dbReference>
<dbReference type="PROSITE" id="PS50967">
    <property type="entry name" value="HRDC"/>
    <property type="match status" value="1"/>
</dbReference>
<organism evidence="4 5">
    <name type="scientific">Corynebacterium sanguinis</name>
    <dbReference type="NCBI Taxonomy" id="2594913"/>
    <lineage>
        <taxon>Bacteria</taxon>
        <taxon>Bacillati</taxon>
        <taxon>Actinomycetota</taxon>
        <taxon>Actinomycetes</taxon>
        <taxon>Mycobacteriales</taxon>
        <taxon>Corynebacteriaceae</taxon>
        <taxon>Corynebacterium</taxon>
    </lineage>
</organism>
<evidence type="ECO:0000313" key="4">
    <source>
        <dbReference type="EMBL" id="TVS28663.1"/>
    </source>
</evidence>
<dbReference type="SUPFAM" id="SSF47819">
    <property type="entry name" value="HRDC-like"/>
    <property type="match status" value="1"/>
</dbReference>
<accession>A0A6C1TX13</accession>
<feature type="compositionally biased region" description="Basic and acidic residues" evidence="1">
    <location>
        <begin position="290"/>
        <end position="300"/>
    </location>
</feature>
<dbReference type="AlphaFoldDB" id="A0A6C1TX13"/>
<dbReference type="Pfam" id="PF01612">
    <property type="entry name" value="DNA_pol_A_exo1"/>
    <property type="match status" value="1"/>
</dbReference>
<evidence type="ECO:0000313" key="5">
    <source>
        <dbReference type="Proteomes" id="UP000336646"/>
    </source>
</evidence>
<dbReference type="Gene3D" id="3.30.420.10">
    <property type="entry name" value="Ribonuclease H-like superfamily/Ribonuclease H"/>
    <property type="match status" value="1"/>
</dbReference>
<dbReference type="GO" id="GO:0006139">
    <property type="term" value="P:nucleobase-containing compound metabolic process"/>
    <property type="evidence" value="ECO:0007669"/>
    <property type="project" value="InterPro"/>
</dbReference>
<keyword evidence="6" id="KW-1185">Reference proteome</keyword>
<evidence type="ECO:0000256" key="1">
    <source>
        <dbReference type="SAM" id="MobiDB-lite"/>
    </source>
</evidence>
<dbReference type="Pfam" id="PF00570">
    <property type="entry name" value="HRDC"/>
    <property type="match status" value="1"/>
</dbReference>
<protein>
    <submittedName>
        <fullName evidence="3">HRDC domain-containing protein</fullName>
    </submittedName>
    <submittedName>
        <fullName evidence="4">Ribonuclease D</fullName>
    </submittedName>
</protein>
<name>A0A6C1TX13_9CORY</name>
<dbReference type="GO" id="GO:0008408">
    <property type="term" value="F:3'-5' exonuclease activity"/>
    <property type="evidence" value="ECO:0007669"/>
    <property type="project" value="InterPro"/>
</dbReference>
<dbReference type="RefSeq" id="WP_144689459.1">
    <property type="nucleotide sequence ID" value="NZ_JACEOR010000072.1"/>
</dbReference>
<dbReference type="InterPro" id="IPR051086">
    <property type="entry name" value="RNase_D-like"/>
</dbReference>
<dbReference type="OrthoDB" id="144122at2"/>
<proteinExistence type="predicted"/>